<protein>
    <submittedName>
        <fullName evidence="2">Uncharacterized protein</fullName>
    </submittedName>
</protein>
<reference evidence="2" key="1">
    <citation type="submission" date="2021-01" db="EMBL/GenBank/DDBJ databases">
        <title>Chromosome-level genome assembly of a human fungal pathogen reveals clustering of transcriptionally co-regulated genes.</title>
        <authorList>
            <person name="Voorhies M."/>
            <person name="Cohen S."/>
            <person name="Shea T.P."/>
            <person name="Petrus S."/>
            <person name="Munoz J.F."/>
            <person name="Poplawski S."/>
            <person name="Goldman W.E."/>
            <person name="Michael T."/>
            <person name="Cuomo C.A."/>
            <person name="Sil A."/>
            <person name="Beyhan S."/>
        </authorList>
    </citation>
    <scope>NUCLEOTIDE SEQUENCE</scope>
    <source>
        <strain evidence="2">WU24</strain>
    </source>
</reference>
<proteinExistence type="predicted"/>
<evidence type="ECO:0000256" key="1">
    <source>
        <dbReference type="SAM" id="MobiDB-lite"/>
    </source>
</evidence>
<evidence type="ECO:0000313" key="3">
    <source>
        <dbReference type="Proteomes" id="UP000663671"/>
    </source>
</evidence>
<name>A0A8A1LXY2_AJECA</name>
<accession>A0A8A1LXY2</accession>
<dbReference type="AlphaFoldDB" id="A0A8A1LXY2"/>
<sequence length="69" mass="7705">MPTSIPLTIQMNISVPKTMLTSKNYNNTNPISVTANLKLNIPLAREADKMNPLKDLKNPDARKMTLPQN</sequence>
<organism evidence="2 3">
    <name type="scientific">Ajellomyces capsulatus</name>
    <name type="common">Darling's disease fungus</name>
    <name type="synonym">Histoplasma capsulatum</name>
    <dbReference type="NCBI Taxonomy" id="5037"/>
    <lineage>
        <taxon>Eukaryota</taxon>
        <taxon>Fungi</taxon>
        <taxon>Dikarya</taxon>
        <taxon>Ascomycota</taxon>
        <taxon>Pezizomycotina</taxon>
        <taxon>Eurotiomycetes</taxon>
        <taxon>Eurotiomycetidae</taxon>
        <taxon>Onygenales</taxon>
        <taxon>Ajellomycetaceae</taxon>
        <taxon>Histoplasma</taxon>
    </lineage>
</organism>
<gene>
    <name evidence="2" type="ORF">I7I51_08048</name>
</gene>
<evidence type="ECO:0000313" key="2">
    <source>
        <dbReference type="EMBL" id="QSS58621.1"/>
    </source>
</evidence>
<feature type="region of interest" description="Disordered" evidence="1">
    <location>
        <begin position="46"/>
        <end position="69"/>
    </location>
</feature>
<dbReference type="Proteomes" id="UP000663671">
    <property type="component" value="Chromosome 2"/>
</dbReference>
<dbReference type="EMBL" id="CP069109">
    <property type="protein sequence ID" value="QSS58621.1"/>
    <property type="molecule type" value="Genomic_DNA"/>
</dbReference>
<dbReference type="VEuPathDB" id="FungiDB:I7I51_08048"/>
<feature type="compositionally biased region" description="Basic and acidic residues" evidence="1">
    <location>
        <begin position="46"/>
        <end position="63"/>
    </location>
</feature>